<dbReference type="AlphaFoldDB" id="A0A397VKA7"/>
<reference evidence="2 3" key="1">
    <citation type="submission" date="2018-06" db="EMBL/GenBank/DDBJ databases">
        <title>Comparative genomics reveals the genomic features of Rhizophagus irregularis, R. cerebriforme, R. diaphanum and Gigaspora rosea, and their symbiotic lifestyle signature.</title>
        <authorList>
            <person name="Morin E."/>
            <person name="San Clemente H."/>
            <person name="Chen E.C.H."/>
            <person name="De La Providencia I."/>
            <person name="Hainaut M."/>
            <person name="Kuo A."/>
            <person name="Kohler A."/>
            <person name="Murat C."/>
            <person name="Tang N."/>
            <person name="Roy S."/>
            <person name="Loubradou J."/>
            <person name="Henrissat B."/>
            <person name="Grigoriev I.V."/>
            <person name="Corradi N."/>
            <person name="Roux C."/>
            <person name="Martin F.M."/>
        </authorList>
    </citation>
    <scope>NUCLEOTIDE SEQUENCE [LARGE SCALE GENOMIC DNA]</scope>
    <source>
        <strain evidence="2 3">DAOM 194757</strain>
    </source>
</reference>
<evidence type="ECO:0000313" key="3">
    <source>
        <dbReference type="Proteomes" id="UP000266673"/>
    </source>
</evidence>
<gene>
    <name evidence="2" type="ORF">C2G38_2173996</name>
</gene>
<accession>A0A397VKA7</accession>
<keyword evidence="3" id="KW-1185">Reference proteome</keyword>
<name>A0A397VKA7_9GLOM</name>
<evidence type="ECO:0000313" key="2">
    <source>
        <dbReference type="EMBL" id="RIB22432.1"/>
    </source>
</evidence>
<proteinExistence type="predicted"/>
<sequence length="145" mass="17491">MNSTQLNNIPKACVNLRDKLKGGTNQKKDYQLDYRVNQKWRMIKRLELLLEKAKELPTEIYEYSYYSLNSKLENYEDKMSDLLEKADKRGHEDETGKMEKELRNIEILKKKDKNLNDYYMIIDKEQIEKMLTFASQEQLRKDTRN</sequence>
<comment type="caution">
    <text evidence="2">The sequence shown here is derived from an EMBL/GenBank/DDBJ whole genome shotgun (WGS) entry which is preliminary data.</text>
</comment>
<protein>
    <submittedName>
        <fullName evidence="2">Uncharacterized protein</fullName>
    </submittedName>
</protein>
<organism evidence="2 3">
    <name type="scientific">Gigaspora rosea</name>
    <dbReference type="NCBI Taxonomy" id="44941"/>
    <lineage>
        <taxon>Eukaryota</taxon>
        <taxon>Fungi</taxon>
        <taxon>Fungi incertae sedis</taxon>
        <taxon>Mucoromycota</taxon>
        <taxon>Glomeromycotina</taxon>
        <taxon>Glomeromycetes</taxon>
        <taxon>Diversisporales</taxon>
        <taxon>Gigasporaceae</taxon>
        <taxon>Gigaspora</taxon>
    </lineage>
</organism>
<dbReference type="EMBL" id="QKWP01000309">
    <property type="protein sequence ID" value="RIB22432.1"/>
    <property type="molecule type" value="Genomic_DNA"/>
</dbReference>
<feature type="coiled-coil region" evidence="1">
    <location>
        <begin position="65"/>
        <end position="111"/>
    </location>
</feature>
<keyword evidence="1" id="KW-0175">Coiled coil</keyword>
<dbReference type="OrthoDB" id="2493819at2759"/>
<evidence type="ECO:0000256" key="1">
    <source>
        <dbReference type="SAM" id="Coils"/>
    </source>
</evidence>
<dbReference type="Proteomes" id="UP000266673">
    <property type="component" value="Unassembled WGS sequence"/>
</dbReference>